<reference evidence="22" key="2">
    <citation type="submission" date="2018-07" db="EMBL/GenBank/DDBJ databases">
        <authorList>
            <person name="Quirk P.G."/>
            <person name="Krulwich T.A."/>
        </authorList>
    </citation>
    <scope>NUCLEOTIDE SEQUENCE</scope>
</reference>
<gene>
    <name evidence="22" type="primary">CSON009739</name>
</gene>
<evidence type="ECO:0000313" key="21">
    <source>
        <dbReference type="EMBL" id="SSW98082.1"/>
    </source>
</evidence>
<dbReference type="FunFam" id="3.30.70.660:FF:000002">
    <property type="entry name" value="tRNA pseudouridine synthase"/>
    <property type="match status" value="1"/>
</dbReference>
<dbReference type="Gene3D" id="3.30.70.660">
    <property type="entry name" value="Pseudouridine synthase I, catalytic domain, C-terminal subdomain"/>
    <property type="match status" value="1"/>
</dbReference>
<proteinExistence type="inferred from homology"/>
<evidence type="ECO:0000256" key="1">
    <source>
        <dbReference type="ARBA" id="ARBA00001166"/>
    </source>
</evidence>
<evidence type="ECO:0000256" key="12">
    <source>
        <dbReference type="ARBA" id="ARBA00066509"/>
    </source>
</evidence>
<evidence type="ECO:0000256" key="13">
    <source>
        <dbReference type="ARBA" id="ARBA00068582"/>
    </source>
</evidence>
<comment type="catalytic activity">
    <reaction evidence="8">
        <text>a uridine in tRNA = a pseudouridine in tRNA</text>
        <dbReference type="Rhea" id="RHEA:54572"/>
        <dbReference type="Rhea" id="RHEA-COMP:13339"/>
        <dbReference type="Rhea" id="RHEA-COMP:13934"/>
        <dbReference type="ChEBI" id="CHEBI:65314"/>
        <dbReference type="ChEBI" id="CHEBI:65315"/>
    </reaction>
</comment>
<dbReference type="CDD" id="cd02568">
    <property type="entry name" value="PseudoU_synth_PUS1_PUS2"/>
    <property type="match status" value="1"/>
</dbReference>
<dbReference type="EMBL" id="UFQS01000038">
    <property type="protein sequence ID" value="SSW98082.1"/>
    <property type="molecule type" value="Genomic_DNA"/>
</dbReference>
<dbReference type="EMBL" id="UFQT01000038">
    <property type="protein sequence ID" value="SSX18468.1"/>
    <property type="molecule type" value="Genomic_DNA"/>
</dbReference>
<dbReference type="GO" id="GO:0006397">
    <property type="term" value="P:mRNA processing"/>
    <property type="evidence" value="ECO:0007669"/>
    <property type="project" value="UniProtKB-KW"/>
</dbReference>
<accession>A0A336LXT1</accession>
<evidence type="ECO:0000256" key="8">
    <source>
        <dbReference type="ARBA" id="ARBA00036943"/>
    </source>
</evidence>
<dbReference type="InterPro" id="IPR020097">
    <property type="entry name" value="PsdUridine_synth_TruA_a/b_dom"/>
</dbReference>
<evidence type="ECO:0000256" key="14">
    <source>
        <dbReference type="ARBA" id="ARBA00075153"/>
    </source>
</evidence>
<dbReference type="Pfam" id="PF01416">
    <property type="entry name" value="PseudoU_synth_1"/>
    <property type="match status" value="1"/>
</dbReference>
<comment type="catalytic activity">
    <reaction evidence="1">
        <text>a uridine in mRNA = a pseudouridine in mRNA</text>
        <dbReference type="Rhea" id="RHEA:56644"/>
        <dbReference type="Rhea" id="RHEA-COMP:14658"/>
        <dbReference type="Rhea" id="RHEA-COMP:14659"/>
        <dbReference type="ChEBI" id="CHEBI:65314"/>
        <dbReference type="ChEBI" id="CHEBI:65315"/>
    </reaction>
</comment>
<dbReference type="GO" id="GO:0031119">
    <property type="term" value="P:tRNA pseudouridine synthesis"/>
    <property type="evidence" value="ECO:0007669"/>
    <property type="project" value="InterPro"/>
</dbReference>
<evidence type="ECO:0000256" key="9">
    <source>
        <dbReference type="ARBA" id="ARBA00052184"/>
    </source>
</evidence>
<comment type="similarity">
    <text evidence="3">Belongs to the tRNA pseudouridine synthase TruA family.</text>
</comment>
<feature type="domain" description="Pseudouridine synthase I TruA alpha/beta" evidence="20">
    <location>
        <begin position="248"/>
        <end position="353"/>
    </location>
</feature>
<feature type="active site" description="Nucleophile" evidence="18">
    <location>
        <position position="157"/>
    </location>
</feature>
<evidence type="ECO:0000313" key="22">
    <source>
        <dbReference type="EMBL" id="SSX18468.1"/>
    </source>
</evidence>
<keyword evidence="4" id="KW-0507">mRNA processing</keyword>
<evidence type="ECO:0000256" key="19">
    <source>
        <dbReference type="PIRSR" id="PIRSR641708-2"/>
    </source>
</evidence>
<protein>
    <recommendedName>
        <fullName evidence="13">Pseudouridylate synthase 1 homolog</fullName>
        <ecNumber evidence="12">5.4.99.12</ecNumber>
    </recommendedName>
    <alternativeName>
        <fullName evidence="14">tRNA pseudouridine synthase 1</fullName>
    </alternativeName>
    <alternativeName>
        <fullName evidence="17">tRNA pseudouridine(38-40) synthase</fullName>
    </alternativeName>
    <alternativeName>
        <fullName evidence="15">tRNA pseudouridylate synthase I</fullName>
    </alternativeName>
    <alternativeName>
        <fullName evidence="16">tRNA-uridine isomerase I</fullName>
    </alternativeName>
</protein>
<dbReference type="NCBIfam" id="TIGR00071">
    <property type="entry name" value="hisT_truA"/>
    <property type="match status" value="1"/>
</dbReference>
<dbReference type="InterPro" id="IPR020095">
    <property type="entry name" value="PsdUridine_synth_TruA_C"/>
</dbReference>
<dbReference type="GO" id="GO:0003723">
    <property type="term" value="F:RNA binding"/>
    <property type="evidence" value="ECO:0007669"/>
    <property type="project" value="InterPro"/>
</dbReference>
<evidence type="ECO:0000256" key="2">
    <source>
        <dbReference type="ARBA" id="ARBA00004123"/>
    </source>
</evidence>
<comment type="subcellular location">
    <subcellularLocation>
        <location evidence="2">Nucleus</location>
    </subcellularLocation>
</comment>
<evidence type="ECO:0000256" key="18">
    <source>
        <dbReference type="PIRSR" id="PIRSR641708-1"/>
    </source>
</evidence>
<evidence type="ECO:0000259" key="20">
    <source>
        <dbReference type="Pfam" id="PF01416"/>
    </source>
</evidence>
<keyword evidence="7" id="KW-0539">Nucleus</keyword>
<evidence type="ECO:0000256" key="4">
    <source>
        <dbReference type="ARBA" id="ARBA00022664"/>
    </source>
</evidence>
<keyword evidence="6" id="KW-0413">Isomerase</keyword>
<dbReference type="AlphaFoldDB" id="A0A336LXT1"/>
<keyword evidence="5" id="KW-0819">tRNA processing</keyword>
<comment type="subunit">
    <text evidence="11">Monomer. Forms a complex with RARG and the SRA1 RNA in the nucleus.</text>
</comment>
<sequence length="431" mass="49854">MFKILRRTLSIINAEQNIVRCESFEEKLFKKMKEIAKEREEALKKADFELPRFLKREGDEAKFRRKRRTWAEGGKKDLEKKPKTEDDGTVSFERIKRKKSLVVLGYSGVNYYGMQRNPGCPTIEEELLTAMKKCEWITQEGYDQPQWIGFQRAARTDKGVSACIQCVSLKLPDNVDVDALNASLPDQIKVFAVKRVTKGFNSKENCDFRTYSYTLPTIAFQQHDTPVLDMEGFRVSPEKMDEVTSVLKLYEGTKNYHNFTAKKAAFDPSARRYMVSAEISPPFIVRDVYEFATIKIKGQSFMLHQIRKMIGLMLAIVRGLTPKETVTKAFQQEKIDLPTAPGLGLVLNQPHYDRYNKRYGDDGIHEKLLFEDIKEKVEEFAEKNILPTIIDTEISQKSMLEFVVNLHKHTYEPREEDKATELNNKDDDGDE</sequence>
<name>A0A336LXT1_CULSO</name>
<comment type="function">
    <text evidence="10">Pseudouridylate synthase that catalyzes pseudouridylation of tRNAs and mRNAs. Acts on positions 27/28 in the anticodon stem and also positions 34 and 36 in the anticodon of an intron containing tRNA. Also catalyzes pseudouridylation of mRNAs: mediates pseudouridylation of mRNAs with the consensus sequence 5'-UGUAG-3'. Acts as a regulator of pre-mRNA splicing by mediating pseudouridylation of pre-mRNAs at locations associated with alternatively spliced regions. Pseudouridylation of pre-mRNAs near splice sites directly regulates mRNA splicing and mRNA 3'-end processing. Involved in regulation of nuclear receptor activity through pseudouridylation of SRA1 mRNA.</text>
</comment>
<evidence type="ECO:0000256" key="10">
    <source>
        <dbReference type="ARBA" id="ARBA00053709"/>
    </source>
</evidence>
<evidence type="ECO:0000256" key="17">
    <source>
        <dbReference type="ARBA" id="ARBA00081344"/>
    </source>
</evidence>
<dbReference type="InterPro" id="IPR020094">
    <property type="entry name" value="TruA/RsuA/RluB/E/F_N"/>
</dbReference>
<organism evidence="22">
    <name type="scientific">Culicoides sonorensis</name>
    <name type="common">Biting midge</name>
    <dbReference type="NCBI Taxonomy" id="179676"/>
    <lineage>
        <taxon>Eukaryota</taxon>
        <taxon>Metazoa</taxon>
        <taxon>Ecdysozoa</taxon>
        <taxon>Arthropoda</taxon>
        <taxon>Hexapoda</taxon>
        <taxon>Insecta</taxon>
        <taxon>Pterygota</taxon>
        <taxon>Neoptera</taxon>
        <taxon>Endopterygota</taxon>
        <taxon>Diptera</taxon>
        <taxon>Nematocera</taxon>
        <taxon>Chironomoidea</taxon>
        <taxon>Ceratopogonidae</taxon>
        <taxon>Ceratopogoninae</taxon>
        <taxon>Culicoides</taxon>
        <taxon>Monoculicoides</taxon>
    </lineage>
</organism>
<evidence type="ECO:0000256" key="3">
    <source>
        <dbReference type="ARBA" id="ARBA00009375"/>
    </source>
</evidence>
<evidence type="ECO:0000256" key="11">
    <source>
        <dbReference type="ARBA" id="ARBA00064589"/>
    </source>
</evidence>
<evidence type="ECO:0000256" key="16">
    <source>
        <dbReference type="ARBA" id="ARBA00080849"/>
    </source>
</evidence>
<dbReference type="Gene3D" id="3.30.70.580">
    <property type="entry name" value="Pseudouridine synthase I, catalytic domain, N-terminal subdomain"/>
    <property type="match status" value="1"/>
</dbReference>
<dbReference type="EC" id="5.4.99.12" evidence="12"/>
<dbReference type="GO" id="GO:0005634">
    <property type="term" value="C:nucleus"/>
    <property type="evidence" value="ECO:0007669"/>
    <property type="project" value="UniProtKB-SubCell"/>
</dbReference>
<reference evidence="21" key="1">
    <citation type="submission" date="2018-04" db="EMBL/GenBank/DDBJ databases">
        <authorList>
            <person name="Go L.Y."/>
            <person name="Mitchell J.A."/>
        </authorList>
    </citation>
    <scope>NUCLEOTIDE SEQUENCE</scope>
    <source>
        <tissue evidence="21">Whole organism</tissue>
    </source>
</reference>
<dbReference type="PANTHER" id="PTHR11142">
    <property type="entry name" value="PSEUDOURIDYLATE SYNTHASE"/>
    <property type="match status" value="1"/>
</dbReference>
<dbReference type="GO" id="GO:1990481">
    <property type="term" value="P:mRNA pseudouridine synthesis"/>
    <property type="evidence" value="ECO:0007669"/>
    <property type="project" value="TreeGrafter"/>
</dbReference>
<dbReference type="PANTHER" id="PTHR11142:SF4">
    <property type="entry name" value="PSEUDOURIDYLATE SYNTHASE 1 HOMOLOG"/>
    <property type="match status" value="1"/>
</dbReference>
<evidence type="ECO:0000256" key="7">
    <source>
        <dbReference type="ARBA" id="ARBA00023242"/>
    </source>
</evidence>
<dbReference type="OMA" id="CDARTYT"/>
<evidence type="ECO:0000256" key="5">
    <source>
        <dbReference type="ARBA" id="ARBA00022694"/>
    </source>
</evidence>
<dbReference type="InterPro" id="IPR020103">
    <property type="entry name" value="PsdUridine_synth_cat_dom_sf"/>
</dbReference>
<feature type="binding site" evidence="19">
    <location>
        <position position="211"/>
    </location>
    <ligand>
        <name>substrate</name>
    </ligand>
</feature>
<dbReference type="VEuPathDB" id="VectorBase:CSON009739"/>
<evidence type="ECO:0000256" key="6">
    <source>
        <dbReference type="ARBA" id="ARBA00023235"/>
    </source>
</evidence>
<evidence type="ECO:0000256" key="15">
    <source>
        <dbReference type="ARBA" id="ARBA00079087"/>
    </source>
</evidence>
<dbReference type="InterPro" id="IPR001406">
    <property type="entry name" value="PsdUridine_synth_TruA"/>
</dbReference>
<dbReference type="SUPFAM" id="SSF55120">
    <property type="entry name" value="Pseudouridine synthase"/>
    <property type="match status" value="1"/>
</dbReference>
<dbReference type="GO" id="GO:0160147">
    <property type="term" value="F:tRNA pseudouridine(38-40) synthase activity"/>
    <property type="evidence" value="ECO:0007669"/>
    <property type="project" value="UniProtKB-EC"/>
</dbReference>
<comment type="catalytic activity">
    <reaction evidence="9">
        <text>uridine(38/39/40) in tRNA = pseudouridine(38/39/40) in tRNA</text>
        <dbReference type="Rhea" id="RHEA:22376"/>
        <dbReference type="Rhea" id="RHEA-COMP:10085"/>
        <dbReference type="Rhea" id="RHEA-COMP:10087"/>
        <dbReference type="ChEBI" id="CHEBI:65314"/>
        <dbReference type="ChEBI" id="CHEBI:65315"/>
        <dbReference type="EC" id="5.4.99.12"/>
    </reaction>
</comment>
<dbReference type="FunFam" id="3.30.70.580:FF:000002">
    <property type="entry name" value="tRNA pseudouridine synthase"/>
    <property type="match status" value="1"/>
</dbReference>
<dbReference type="InterPro" id="IPR041708">
    <property type="entry name" value="PUS1/PUS2-like"/>
</dbReference>